<feature type="non-terminal residue" evidence="1">
    <location>
        <position position="223"/>
    </location>
</feature>
<dbReference type="PANTHER" id="PTHR32015">
    <property type="entry name" value="FASTING INDUCED LIPASE"/>
    <property type="match status" value="1"/>
</dbReference>
<proteinExistence type="predicted"/>
<dbReference type="InterPro" id="IPR029058">
    <property type="entry name" value="AB_hydrolase_fold"/>
</dbReference>
<name>A0A0D4L548_BACIU</name>
<dbReference type="Gene3D" id="3.40.50.1820">
    <property type="entry name" value="alpha/beta hydrolase"/>
    <property type="match status" value="1"/>
</dbReference>
<protein>
    <submittedName>
        <fullName evidence="1">Lipase</fullName>
        <ecNumber evidence="1">3.1.1.3</ecNumber>
    </submittedName>
</protein>
<reference evidence="1" key="1">
    <citation type="submission" date="2014-11" db="EMBL/GenBank/DDBJ databases">
        <authorList>
            <person name="Kanmani P."/>
            <person name="Kumaresan K."/>
        </authorList>
    </citation>
    <scope>NUCLEOTIDE SEQUENCE</scope>
    <source>
        <strain evidence="1">DI2</strain>
    </source>
</reference>
<dbReference type="GO" id="GO:0004806">
    <property type="term" value="F:triacylglycerol lipase activity"/>
    <property type="evidence" value="ECO:0007669"/>
    <property type="project" value="UniProtKB-EC"/>
</dbReference>
<dbReference type="SUPFAM" id="SSF53474">
    <property type="entry name" value="alpha/beta-Hydrolases"/>
    <property type="match status" value="1"/>
</dbReference>
<dbReference type="EMBL" id="KP137412">
    <property type="protein sequence ID" value="AJU57487.1"/>
    <property type="molecule type" value="Genomic_DNA"/>
</dbReference>
<organism evidence="1">
    <name type="scientific">Bacillus subtilis</name>
    <dbReference type="NCBI Taxonomy" id="1423"/>
    <lineage>
        <taxon>Bacteria</taxon>
        <taxon>Bacillati</taxon>
        <taxon>Bacillota</taxon>
        <taxon>Bacilli</taxon>
        <taxon>Bacillales</taxon>
        <taxon>Bacillaceae</taxon>
        <taxon>Bacillus</taxon>
    </lineage>
</organism>
<keyword evidence="1" id="KW-0378">Hydrolase</keyword>
<dbReference type="Pfam" id="PF01674">
    <property type="entry name" value="Lipase_2"/>
    <property type="match status" value="1"/>
</dbReference>
<sequence length="223" mass="24287">MLQKKEEIMKFYKRRIVALVTILMLSVTSLFALQPSAKAAEHNPVVMVHGIGGASFNFAGIKSYLVSQGWSRDKLYAVDFWDKTGTNYNNGPVLSRFVQKVLDETGAKKVDEYVAHSMGGANTLYYIKNLDGGNKVANVVTLGGANRLTTGKAAKLPGTDPNQKILYTSIYSLADMIVMNYLSRLDGARNVQIVGVGHIGLLSSQVNSLEHKEGLMGGEQNTN</sequence>
<accession>A0A0D4L548</accession>
<dbReference type="InterPro" id="IPR002918">
    <property type="entry name" value="Lipase_EstA/Esterase_EstB"/>
</dbReference>
<dbReference type="PANTHER" id="PTHR32015:SF1">
    <property type="entry name" value="LIPASE"/>
    <property type="match status" value="1"/>
</dbReference>
<evidence type="ECO:0000313" key="1">
    <source>
        <dbReference type="EMBL" id="AJU57487.1"/>
    </source>
</evidence>
<dbReference type="GO" id="GO:0016042">
    <property type="term" value="P:lipid catabolic process"/>
    <property type="evidence" value="ECO:0007669"/>
    <property type="project" value="InterPro"/>
</dbReference>
<dbReference type="EC" id="3.1.1.3" evidence="1"/>
<dbReference type="AlphaFoldDB" id="A0A0D4L548"/>